<comment type="caution">
    <text evidence="2">The sequence shown here is derived from an EMBL/GenBank/DDBJ whole genome shotgun (WGS) entry which is preliminary data.</text>
</comment>
<dbReference type="AlphaFoldDB" id="A0ABD3Q5V9"/>
<feature type="chain" id="PRO_5044795700" evidence="1">
    <location>
        <begin position="23"/>
        <end position="346"/>
    </location>
</feature>
<reference evidence="2 3" key="1">
    <citation type="submission" date="2024-10" db="EMBL/GenBank/DDBJ databases">
        <title>Updated reference genomes for cyclostephanoid diatoms.</title>
        <authorList>
            <person name="Roberts W.R."/>
            <person name="Alverson A.J."/>
        </authorList>
    </citation>
    <scope>NUCLEOTIDE SEQUENCE [LARGE SCALE GENOMIC DNA]</scope>
    <source>
        <strain evidence="2 3">AJA276-08</strain>
    </source>
</reference>
<accession>A0ABD3Q5V9</accession>
<feature type="signal peptide" evidence="1">
    <location>
        <begin position="1"/>
        <end position="22"/>
    </location>
</feature>
<name>A0ABD3Q5V9_9STRA</name>
<keyword evidence="1" id="KW-0732">Signal</keyword>
<dbReference type="EMBL" id="JALLAZ020000413">
    <property type="protein sequence ID" value="KAL3795717.1"/>
    <property type="molecule type" value="Genomic_DNA"/>
</dbReference>
<evidence type="ECO:0000313" key="3">
    <source>
        <dbReference type="Proteomes" id="UP001530315"/>
    </source>
</evidence>
<dbReference type="Proteomes" id="UP001530315">
    <property type="component" value="Unassembled WGS sequence"/>
</dbReference>
<gene>
    <name evidence="2" type="ORF">ACHAW5_004487</name>
</gene>
<evidence type="ECO:0000256" key="1">
    <source>
        <dbReference type="SAM" id="SignalP"/>
    </source>
</evidence>
<organism evidence="2 3">
    <name type="scientific">Stephanodiscus triporus</name>
    <dbReference type="NCBI Taxonomy" id="2934178"/>
    <lineage>
        <taxon>Eukaryota</taxon>
        <taxon>Sar</taxon>
        <taxon>Stramenopiles</taxon>
        <taxon>Ochrophyta</taxon>
        <taxon>Bacillariophyta</taxon>
        <taxon>Coscinodiscophyceae</taxon>
        <taxon>Thalassiosirophycidae</taxon>
        <taxon>Stephanodiscales</taxon>
        <taxon>Stephanodiscaceae</taxon>
        <taxon>Stephanodiscus</taxon>
    </lineage>
</organism>
<sequence length="346" mass="39249">MKITRLLFLCLVPLFYCQILAAQRDASPASATNPSSCHDASFVASSGNNFRGDGECGATFNDDGGGGIDVDTRDVILRFLDCTTKRDEIVEEDDRPFHIQGWRWHSMSLIRDSRRLERLSRHLANITKDRDDEESSFGFEALERAANYVINFNMAGLFRIQSVFLNFLRKHLCDEESLGLFSEGENYAAEADAFRKLIDAIDKGRDRSEHVGRQLYDSANASSKSSESFQNKQRLLGEVARSSRRLVDLLASMRKLQETLIVPAISRVIPSKVQKSFNSKVLLSLGLLESRLHLVGMYDTVWESEIEAEKVKFEKEIPYVARMMIERWRQSLYIPKAGALDYGLSI</sequence>
<keyword evidence="3" id="KW-1185">Reference proteome</keyword>
<proteinExistence type="predicted"/>
<protein>
    <submittedName>
        <fullName evidence="2">Uncharacterized protein</fullName>
    </submittedName>
</protein>
<evidence type="ECO:0000313" key="2">
    <source>
        <dbReference type="EMBL" id="KAL3795717.1"/>
    </source>
</evidence>